<dbReference type="AlphaFoldDB" id="A0A0A9GR01"/>
<evidence type="ECO:0000313" key="1">
    <source>
        <dbReference type="EMBL" id="JAE26887.1"/>
    </source>
</evidence>
<organism evidence="1">
    <name type="scientific">Arundo donax</name>
    <name type="common">Giant reed</name>
    <name type="synonym">Donax arundinaceus</name>
    <dbReference type="NCBI Taxonomy" id="35708"/>
    <lineage>
        <taxon>Eukaryota</taxon>
        <taxon>Viridiplantae</taxon>
        <taxon>Streptophyta</taxon>
        <taxon>Embryophyta</taxon>
        <taxon>Tracheophyta</taxon>
        <taxon>Spermatophyta</taxon>
        <taxon>Magnoliopsida</taxon>
        <taxon>Liliopsida</taxon>
        <taxon>Poales</taxon>
        <taxon>Poaceae</taxon>
        <taxon>PACMAD clade</taxon>
        <taxon>Arundinoideae</taxon>
        <taxon>Arundineae</taxon>
        <taxon>Arundo</taxon>
    </lineage>
</organism>
<sequence>MEEDTWKQEQAECEVRNLAFLIQFQYITSLAHRKCR</sequence>
<dbReference type="EMBL" id="GBRH01171009">
    <property type="protein sequence ID" value="JAE26887.1"/>
    <property type="molecule type" value="Transcribed_RNA"/>
</dbReference>
<protein>
    <submittedName>
        <fullName evidence="1">Uncharacterized protein</fullName>
    </submittedName>
</protein>
<accession>A0A0A9GR01</accession>
<proteinExistence type="predicted"/>
<reference evidence="1" key="1">
    <citation type="submission" date="2014-09" db="EMBL/GenBank/DDBJ databases">
        <authorList>
            <person name="Magalhaes I.L.F."/>
            <person name="Oliveira U."/>
            <person name="Santos F.R."/>
            <person name="Vidigal T.H.D.A."/>
            <person name="Brescovit A.D."/>
            <person name="Santos A.J."/>
        </authorList>
    </citation>
    <scope>NUCLEOTIDE SEQUENCE</scope>
    <source>
        <tissue evidence="1">Shoot tissue taken approximately 20 cm above the soil surface</tissue>
    </source>
</reference>
<name>A0A0A9GR01_ARUDO</name>
<reference evidence="1" key="2">
    <citation type="journal article" date="2015" name="Data Brief">
        <title>Shoot transcriptome of the giant reed, Arundo donax.</title>
        <authorList>
            <person name="Barrero R.A."/>
            <person name="Guerrero F.D."/>
            <person name="Moolhuijzen P."/>
            <person name="Goolsby J.A."/>
            <person name="Tidwell J."/>
            <person name="Bellgard S.E."/>
            <person name="Bellgard M.I."/>
        </authorList>
    </citation>
    <scope>NUCLEOTIDE SEQUENCE</scope>
    <source>
        <tissue evidence="1">Shoot tissue taken approximately 20 cm above the soil surface</tissue>
    </source>
</reference>